<dbReference type="HAMAP" id="MF_00074">
    <property type="entry name" value="16SrRNA_methyltr_G"/>
    <property type="match status" value="1"/>
</dbReference>
<evidence type="ECO:0000256" key="1">
    <source>
        <dbReference type="ARBA" id="ARBA00022490"/>
    </source>
</evidence>
<evidence type="ECO:0000313" key="9">
    <source>
        <dbReference type="Proteomes" id="UP000326202"/>
    </source>
</evidence>
<dbReference type="RefSeq" id="WP_151179915.1">
    <property type="nucleotide sequence ID" value="NZ_CP042906.1"/>
</dbReference>
<gene>
    <name evidence="6 8" type="primary">rsmG</name>
    <name evidence="8" type="ORF">FRZ44_52110</name>
</gene>
<dbReference type="InterPro" id="IPR029063">
    <property type="entry name" value="SAM-dependent_MTases_sf"/>
</dbReference>
<comment type="catalytic activity">
    <reaction evidence="6">
        <text>guanosine(527) in 16S rRNA + S-adenosyl-L-methionine = N(7)-methylguanosine(527) in 16S rRNA + S-adenosyl-L-homocysteine</text>
        <dbReference type="Rhea" id="RHEA:42732"/>
        <dbReference type="Rhea" id="RHEA-COMP:10209"/>
        <dbReference type="Rhea" id="RHEA-COMP:10210"/>
        <dbReference type="ChEBI" id="CHEBI:57856"/>
        <dbReference type="ChEBI" id="CHEBI:59789"/>
        <dbReference type="ChEBI" id="CHEBI:74269"/>
        <dbReference type="ChEBI" id="CHEBI:74480"/>
        <dbReference type="EC" id="2.1.1.170"/>
    </reaction>
</comment>
<evidence type="ECO:0000256" key="2">
    <source>
        <dbReference type="ARBA" id="ARBA00022552"/>
    </source>
</evidence>
<feature type="compositionally biased region" description="Basic and acidic residues" evidence="7">
    <location>
        <begin position="200"/>
        <end position="212"/>
    </location>
</feature>
<keyword evidence="3 6" id="KW-0489">Methyltransferase</keyword>
<dbReference type="GO" id="GO:0070043">
    <property type="term" value="F:rRNA (guanine-N7-)-methyltransferase activity"/>
    <property type="evidence" value="ECO:0007669"/>
    <property type="project" value="UniProtKB-UniRule"/>
</dbReference>
<keyword evidence="2 6" id="KW-0698">rRNA processing</keyword>
<feature type="region of interest" description="Disordered" evidence="7">
    <location>
        <begin position="174"/>
        <end position="212"/>
    </location>
</feature>
<reference evidence="8 9" key="1">
    <citation type="submission" date="2019-08" db="EMBL/GenBank/DDBJ databases">
        <title>Hyperibacter terrae gen. nov., sp. nov. and Hyperibacter viscosus sp. nov., two new members in the family Rhodospirillaceae isolated from the rhizosphere of Hypericum perforatum.</title>
        <authorList>
            <person name="Noviana Z."/>
        </authorList>
    </citation>
    <scope>NUCLEOTIDE SEQUENCE [LARGE SCALE GENOMIC DNA]</scope>
    <source>
        <strain evidence="8 9">R5913</strain>
    </source>
</reference>
<evidence type="ECO:0000313" key="8">
    <source>
        <dbReference type="EMBL" id="QEX19896.1"/>
    </source>
</evidence>
<dbReference type="Proteomes" id="UP000326202">
    <property type="component" value="Chromosome"/>
</dbReference>
<keyword evidence="9" id="KW-1185">Reference proteome</keyword>
<protein>
    <recommendedName>
        <fullName evidence="6">Ribosomal RNA small subunit methyltransferase G</fullName>
        <ecNumber evidence="6">2.1.1.170</ecNumber>
    </recommendedName>
    <alternativeName>
        <fullName evidence="6">16S rRNA 7-methylguanosine methyltransferase</fullName>
        <shortName evidence="6">16S rRNA m7G methyltransferase</shortName>
    </alternativeName>
</protein>
<comment type="caution">
    <text evidence="6">Lacks conserved residue(s) required for the propagation of feature annotation.</text>
</comment>
<keyword evidence="4 6" id="KW-0808">Transferase</keyword>
<dbReference type="PANTHER" id="PTHR31760">
    <property type="entry name" value="S-ADENOSYL-L-METHIONINE-DEPENDENT METHYLTRANSFERASES SUPERFAMILY PROTEIN"/>
    <property type="match status" value="1"/>
</dbReference>
<dbReference type="NCBIfam" id="TIGR00138">
    <property type="entry name" value="rsmG_gidB"/>
    <property type="match status" value="1"/>
</dbReference>
<dbReference type="OrthoDB" id="9808773at2"/>
<dbReference type="PIRSF" id="PIRSF003078">
    <property type="entry name" value="GidB"/>
    <property type="match status" value="1"/>
</dbReference>
<feature type="binding site" evidence="6">
    <location>
        <position position="75"/>
    </location>
    <ligand>
        <name>S-adenosyl-L-methionine</name>
        <dbReference type="ChEBI" id="CHEBI:59789"/>
    </ligand>
</feature>
<dbReference type="AlphaFoldDB" id="A0A5J6MYZ5"/>
<dbReference type="GO" id="GO:0005829">
    <property type="term" value="C:cytosol"/>
    <property type="evidence" value="ECO:0007669"/>
    <property type="project" value="TreeGrafter"/>
</dbReference>
<comment type="subcellular location">
    <subcellularLocation>
        <location evidence="6">Cytoplasm</location>
    </subcellularLocation>
</comment>
<proteinExistence type="inferred from homology"/>
<evidence type="ECO:0000256" key="3">
    <source>
        <dbReference type="ARBA" id="ARBA00022603"/>
    </source>
</evidence>
<keyword evidence="5 6" id="KW-0949">S-adenosyl-L-methionine</keyword>
<feature type="binding site" evidence="6">
    <location>
        <begin position="124"/>
        <end position="125"/>
    </location>
    <ligand>
        <name>S-adenosyl-L-methionine</name>
        <dbReference type="ChEBI" id="CHEBI:59789"/>
    </ligand>
</feature>
<dbReference type="EMBL" id="CP042906">
    <property type="protein sequence ID" value="QEX19896.1"/>
    <property type="molecule type" value="Genomic_DNA"/>
</dbReference>
<dbReference type="SUPFAM" id="SSF53335">
    <property type="entry name" value="S-adenosyl-L-methionine-dependent methyltransferases"/>
    <property type="match status" value="1"/>
</dbReference>
<name>A0A5J6MYZ5_9PROT</name>
<organism evidence="8 9">
    <name type="scientific">Hypericibacter terrae</name>
    <dbReference type="NCBI Taxonomy" id="2602015"/>
    <lineage>
        <taxon>Bacteria</taxon>
        <taxon>Pseudomonadati</taxon>
        <taxon>Pseudomonadota</taxon>
        <taxon>Alphaproteobacteria</taxon>
        <taxon>Rhodospirillales</taxon>
        <taxon>Dongiaceae</taxon>
        <taxon>Hypericibacter</taxon>
    </lineage>
</organism>
<accession>A0A5J6MYZ5</accession>
<comment type="function">
    <text evidence="6">Specifically methylates the N7 position of guanine in position 527 of 16S rRNA.</text>
</comment>
<feature type="binding site" evidence="6">
    <location>
        <position position="138"/>
    </location>
    <ligand>
        <name>S-adenosyl-L-methionine</name>
        <dbReference type="ChEBI" id="CHEBI:59789"/>
    </ligand>
</feature>
<evidence type="ECO:0000256" key="4">
    <source>
        <dbReference type="ARBA" id="ARBA00022679"/>
    </source>
</evidence>
<evidence type="ECO:0000256" key="7">
    <source>
        <dbReference type="SAM" id="MobiDB-lite"/>
    </source>
</evidence>
<dbReference type="PANTHER" id="PTHR31760:SF0">
    <property type="entry name" value="S-ADENOSYL-L-METHIONINE-DEPENDENT METHYLTRANSFERASES SUPERFAMILY PROTEIN"/>
    <property type="match status" value="1"/>
</dbReference>
<evidence type="ECO:0000256" key="6">
    <source>
        <dbReference type="HAMAP-Rule" id="MF_00074"/>
    </source>
</evidence>
<dbReference type="KEGG" id="htq:FRZ44_52110"/>
<feature type="binding site" evidence="6">
    <location>
        <position position="80"/>
    </location>
    <ligand>
        <name>S-adenosyl-L-methionine</name>
        <dbReference type="ChEBI" id="CHEBI:59789"/>
    </ligand>
</feature>
<dbReference type="Gene3D" id="3.40.50.150">
    <property type="entry name" value="Vaccinia Virus protein VP39"/>
    <property type="match status" value="1"/>
</dbReference>
<dbReference type="EC" id="2.1.1.170" evidence="6"/>
<dbReference type="Pfam" id="PF02527">
    <property type="entry name" value="GidB"/>
    <property type="match status" value="1"/>
</dbReference>
<keyword evidence="1 6" id="KW-0963">Cytoplasm</keyword>
<dbReference type="CDD" id="cd02440">
    <property type="entry name" value="AdoMet_MTases"/>
    <property type="match status" value="1"/>
</dbReference>
<dbReference type="InterPro" id="IPR003682">
    <property type="entry name" value="rRNA_ssu_MeTfrase_G"/>
</dbReference>
<evidence type="ECO:0000256" key="5">
    <source>
        <dbReference type="ARBA" id="ARBA00022691"/>
    </source>
</evidence>
<comment type="similarity">
    <text evidence="6">Belongs to the methyltransferase superfamily. RNA methyltransferase RsmG family.</text>
</comment>
<sequence>MTAPLTPERFAAETGVSRETLAKLETLSELLVKWQRAINLVAANSLSDLWRRHILDSAQLYPLLPPHCRTVIDIGSGAGFPGLVLAAMGVPDVHSVESDQRKCAFQREAARVAGLSVTIHAQRVESLPKMQADAIISRACADLPQLLEYAYPFVSPSSWCLFLKGQQVERELTEAGKGWKMQTERFPSRTDPSGTVLRLSHVEPLRPHRDER</sequence>